<accession>A0A251TU03</accession>
<evidence type="ECO:0000313" key="3">
    <source>
        <dbReference type="Proteomes" id="UP000215914"/>
    </source>
</evidence>
<dbReference type="EMBL" id="MNCJ02000324">
    <property type="protein sequence ID" value="KAF5790342.1"/>
    <property type="molecule type" value="Genomic_DNA"/>
</dbReference>
<sequence>MLENFDYLTSIKFKKSTQVIHWETKWERILISRESFKVIPVLGNRMEDQAAQRTEHTLQLFLFRVLVNYVSKLKI</sequence>
<reference evidence="1" key="3">
    <citation type="submission" date="2020-06" db="EMBL/GenBank/DDBJ databases">
        <title>Helianthus annuus Genome sequencing and assembly Release 2.</title>
        <authorList>
            <person name="Gouzy J."/>
            <person name="Langlade N."/>
            <person name="Munos S."/>
        </authorList>
    </citation>
    <scope>NUCLEOTIDE SEQUENCE</scope>
    <source>
        <tissue evidence="1">Leaves</tissue>
    </source>
</reference>
<proteinExistence type="predicted"/>
<keyword evidence="3" id="KW-1185">Reference proteome</keyword>
<reference evidence="2" key="2">
    <citation type="submission" date="2017-02" db="EMBL/GenBank/DDBJ databases">
        <title>Sunflower complete genome.</title>
        <authorList>
            <person name="Langlade N."/>
            <person name="Munos S."/>
        </authorList>
    </citation>
    <scope>NUCLEOTIDE SEQUENCE [LARGE SCALE GENOMIC DNA]</scope>
    <source>
        <tissue evidence="2">Leaves</tissue>
    </source>
</reference>
<reference evidence="1 3" key="1">
    <citation type="journal article" date="2017" name="Nature">
        <title>The sunflower genome provides insights into oil metabolism, flowering and Asterid evolution.</title>
        <authorList>
            <person name="Badouin H."/>
            <person name="Gouzy J."/>
            <person name="Grassa C.J."/>
            <person name="Murat F."/>
            <person name="Staton S.E."/>
            <person name="Cottret L."/>
            <person name="Lelandais-Briere C."/>
            <person name="Owens G.L."/>
            <person name="Carrere S."/>
            <person name="Mayjonade B."/>
            <person name="Legrand L."/>
            <person name="Gill N."/>
            <person name="Kane N.C."/>
            <person name="Bowers J.E."/>
            <person name="Hubner S."/>
            <person name="Bellec A."/>
            <person name="Berard A."/>
            <person name="Berges H."/>
            <person name="Blanchet N."/>
            <person name="Boniface M.C."/>
            <person name="Brunel D."/>
            <person name="Catrice O."/>
            <person name="Chaidir N."/>
            <person name="Claudel C."/>
            <person name="Donnadieu C."/>
            <person name="Faraut T."/>
            <person name="Fievet G."/>
            <person name="Helmstetter N."/>
            <person name="King M."/>
            <person name="Knapp S.J."/>
            <person name="Lai Z."/>
            <person name="Le Paslier M.C."/>
            <person name="Lippi Y."/>
            <person name="Lorenzon L."/>
            <person name="Mandel J.R."/>
            <person name="Marage G."/>
            <person name="Marchand G."/>
            <person name="Marquand E."/>
            <person name="Bret-Mestries E."/>
            <person name="Morien E."/>
            <person name="Nambeesan S."/>
            <person name="Nguyen T."/>
            <person name="Pegot-Espagnet P."/>
            <person name="Pouilly N."/>
            <person name="Raftis F."/>
            <person name="Sallet E."/>
            <person name="Schiex T."/>
            <person name="Thomas J."/>
            <person name="Vandecasteele C."/>
            <person name="Vares D."/>
            <person name="Vear F."/>
            <person name="Vautrin S."/>
            <person name="Crespi M."/>
            <person name="Mangin B."/>
            <person name="Burke J.M."/>
            <person name="Salse J."/>
            <person name="Munos S."/>
            <person name="Vincourt P."/>
            <person name="Rieseberg L.H."/>
            <person name="Langlade N.B."/>
        </authorList>
    </citation>
    <scope>NUCLEOTIDE SEQUENCE [LARGE SCALE GENOMIC DNA]</scope>
    <source>
        <strain evidence="3">cv. SF193</strain>
        <tissue evidence="1">Leaves</tissue>
    </source>
</reference>
<evidence type="ECO:0000313" key="2">
    <source>
        <dbReference type="EMBL" id="OTG14620.1"/>
    </source>
</evidence>
<dbReference type="EMBL" id="CM007898">
    <property type="protein sequence ID" value="OTG14620.1"/>
    <property type="molecule type" value="Genomic_DNA"/>
</dbReference>
<dbReference type="Gramene" id="mRNA:HanXRQr2_Chr09g0382051">
    <property type="protein sequence ID" value="mRNA:HanXRQr2_Chr09g0382051"/>
    <property type="gene ID" value="HanXRQr2_Chr09g0382051"/>
</dbReference>
<dbReference type="InParanoid" id="A0A251TU03"/>
<evidence type="ECO:0000313" key="1">
    <source>
        <dbReference type="EMBL" id="KAF5790342.1"/>
    </source>
</evidence>
<name>A0A251TU03_HELAN</name>
<organism evidence="2 3">
    <name type="scientific">Helianthus annuus</name>
    <name type="common">Common sunflower</name>
    <dbReference type="NCBI Taxonomy" id="4232"/>
    <lineage>
        <taxon>Eukaryota</taxon>
        <taxon>Viridiplantae</taxon>
        <taxon>Streptophyta</taxon>
        <taxon>Embryophyta</taxon>
        <taxon>Tracheophyta</taxon>
        <taxon>Spermatophyta</taxon>
        <taxon>Magnoliopsida</taxon>
        <taxon>eudicotyledons</taxon>
        <taxon>Gunneridae</taxon>
        <taxon>Pentapetalae</taxon>
        <taxon>asterids</taxon>
        <taxon>campanulids</taxon>
        <taxon>Asterales</taxon>
        <taxon>Asteraceae</taxon>
        <taxon>Asteroideae</taxon>
        <taxon>Heliantheae alliance</taxon>
        <taxon>Heliantheae</taxon>
        <taxon>Helianthus</taxon>
    </lineage>
</organism>
<gene>
    <name evidence="2" type="ORF">HannXRQ_Chr09g0251461</name>
    <name evidence="1" type="ORF">HanXRQr2_Chr09g0382051</name>
</gene>
<protein>
    <submittedName>
        <fullName evidence="2">Uncharacterized protein</fullName>
    </submittedName>
</protein>
<dbReference type="AlphaFoldDB" id="A0A251TU03"/>
<dbReference type="Proteomes" id="UP000215914">
    <property type="component" value="Chromosome 9"/>
</dbReference>